<reference evidence="1" key="1">
    <citation type="submission" date="2019-10" db="EMBL/GenBank/DDBJ databases">
        <authorList>
            <person name="Ross D.E."/>
            <person name="Gulliver D."/>
        </authorList>
    </citation>
    <scope>NUCLEOTIDE SEQUENCE</scope>
    <source>
        <strain evidence="1">DER-2019</strain>
    </source>
</reference>
<name>A0A923HYS5_9FIRM</name>
<keyword evidence="2" id="KW-1185">Reference proteome</keyword>
<dbReference type="Proteomes" id="UP000616595">
    <property type="component" value="Unassembled WGS sequence"/>
</dbReference>
<evidence type="ECO:0008006" key="3">
    <source>
        <dbReference type="Google" id="ProtNLM"/>
    </source>
</evidence>
<evidence type="ECO:0000313" key="1">
    <source>
        <dbReference type="EMBL" id="MBC3889089.1"/>
    </source>
</evidence>
<dbReference type="AlphaFoldDB" id="A0A923HYS5"/>
<protein>
    <recommendedName>
        <fullName evidence="3">Vitamin B12 dependent methionine synthase</fullName>
    </recommendedName>
</protein>
<dbReference type="EMBL" id="WJBD01000014">
    <property type="protein sequence ID" value="MBC3889089.1"/>
    <property type="molecule type" value="Genomic_DNA"/>
</dbReference>
<dbReference type="OrthoDB" id="1779063at2"/>
<evidence type="ECO:0000313" key="2">
    <source>
        <dbReference type="Proteomes" id="UP000616595"/>
    </source>
</evidence>
<dbReference type="RefSeq" id="WP_148568344.1">
    <property type="nucleotide sequence ID" value="NZ_RXYA01000016.1"/>
</dbReference>
<gene>
    <name evidence="1" type="ORF">GH810_12260</name>
</gene>
<organism evidence="1 2">
    <name type="scientific">Acetobacterium paludosum</name>
    <dbReference type="NCBI Taxonomy" id="52693"/>
    <lineage>
        <taxon>Bacteria</taxon>
        <taxon>Bacillati</taxon>
        <taxon>Bacillota</taxon>
        <taxon>Clostridia</taxon>
        <taxon>Eubacteriales</taxon>
        <taxon>Eubacteriaceae</taxon>
        <taxon>Acetobacterium</taxon>
    </lineage>
</organism>
<proteinExistence type="predicted"/>
<dbReference type="Gene3D" id="3.40.109.40">
    <property type="match status" value="1"/>
</dbReference>
<sequence length="215" mass="24583">MNTVVINKIPVEANIENLLPQKNFKADSPIYYEYLHAADILTKRIQPMALLKECSVEIISDNTILIDGHVYKSKMLRHLLKDNQKVFLYLLTIGETPSDLTQTETYFVHSLKLPVMVSAMQELKKMVQTEQHIEKIGMVNPGLIPDWSLQANQSIFETFGSTTKAIGMEITKQSLMRPLYSSSGILFEDYHHYCECETCTIDACIGREFRFNQTA</sequence>
<accession>A0A923HYS5</accession>
<comment type="caution">
    <text evidence="1">The sequence shown here is derived from an EMBL/GenBank/DDBJ whole genome shotgun (WGS) entry which is preliminary data.</text>
</comment>
<reference evidence="1" key="2">
    <citation type="submission" date="2020-10" db="EMBL/GenBank/DDBJ databases">
        <title>Comparative genomics of the Acetobacterium genus.</title>
        <authorList>
            <person name="Marshall C."/>
            <person name="May H."/>
            <person name="Norman S."/>
        </authorList>
    </citation>
    <scope>NUCLEOTIDE SEQUENCE</scope>
    <source>
        <strain evidence="1">DER-2019</strain>
    </source>
</reference>